<name>A0A918JGN3_9ALTE</name>
<evidence type="ECO:0000313" key="3">
    <source>
        <dbReference type="Proteomes" id="UP000631300"/>
    </source>
</evidence>
<comment type="caution">
    <text evidence="2">The sequence shown here is derived from an EMBL/GenBank/DDBJ whole genome shotgun (WGS) entry which is preliminary data.</text>
</comment>
<sequence length="110" mass="12033">MKLRFLAIAAISLLLTACGGHGYEGTWKIGGGGMDKMLAMVGQSGTLIIGDDYVESSGQRTEFDIFVRESGDKKYLVMEDESGSEDVFEIVDEDTLMQNAGFVKLTLKRQ</sequence>
<accession>A0A918JGN3</accession>
<reference evidence="2" key="1">
    <citation type="journal article" date="2014" name="Int. J. Syst. Evol. Microbiol.">
        <title>Complete genome sequence of Corynebacterium casei LMG S-19264T (=DSM 44701T), isolated from a smear-ripened cheese.</title>
        <authorList>
            <consortium name="US DOE Joint Genome Institute (JGI-PGF)"/>
            <person name="Walter F."/>
            <person name="Albersmeier A."/>
            <person name="Kalinowski J."/>
            <person name="Ruckert C."/>
        </authorList>
    </citation>
    <scope>NUCLEOTIDE SEQUENCE</scope>
    <source>
        <strain evidence="2">KCTC 22164</strain>
    </source>
</reference>
<keyword evidence="1" id="KW-0732">Signal</keyword>
<feature type="signal peptide" evidence="1">
    <location>
        <begin position="1"/>
        <end position="22"/>
    </location>
</feature>
<dbReference type="RefSeq" id="WP_189403960.1">
    <property type="nucleotide sequence ID" value="NZ_BMXP01000002.1"/>
</dbReference>
<protein>
    <submittedName>
        <fullName evidence="2">Uncharacterized protein</fullName>
    </submittedName>
</protein>
<proteinExistence type="predicted"/>
<dbReference type="AlphaFoldDB" id="A0A918JGN3"/>
<dbReference type="EMBL" id="BMXP01000002">
    <property type="protein sequence ID" value="GGW78993.1"/>
    <property type="molecule type" value="Genomic_DNA"/>
</dbReference>
<evidence type="ECO:0000313" key="2">
    <source>
        <dbReference type="EMBL" id="GGW78993.1"/>
    </source>
</evidence>
<reference evidence="2" key="2">
    <citation type="submission" date="2020-09" db="EMBL/GenBank/DDBJ databases">
        <authorList>
            <person name="Sun Q."/>
            <person name="Kim S."/>
        </authorList>
    </citation>
    <scope>NUCLEOTIDE SEQUENCE</scope>
    <source>
        <strain evidence="2">KCTC 22164</strain>
    </source>
</reference>
<evidence type="ECO:0000256" key="1">
    <source>
        <dbReference type="SAM" id="SignalP"/>
    </source>
</evidence>
<dbReference type="PROSITE" id="PS51257">
    <property type="entry name" value="PROKAR_LIPOPROTEIN"/>
    <property type="match status" value="1"/>
</dbReference>
<keyword evidence="3" id="KW-1185">Reference proteome</keyword>
<gene>
    <name evidence="2" type="ORF">GCM10007391_09570</name>
</gene>
<organism evidence="2 3">
    <name type="scientific">Alteromonas halophila</name>
    <dbReference type="NCBI Taxonomy" id="516698"/>
    <lineage>
        <taxon>Bacteria</taxon>
        <taxon>Pseudomonadati</taxon>
        <taxon>Pseudomonadota</taxon>
        <taxon>Gammaproteobacteria</taxon>
        <taxon>Alteromonadales</taxon>
        <taxon>Alteromonadaceae</taxon>
        <taxon>Alteromonas/Salinimonas group</taxon>
        <taxon>Alteromonas</taxon>
    </lineage>
</organism>
<dbReference type="Proteomes" id="UP000631300">
    <property type="component" value="Unassembled WGS sequence"/>
</dbReference>
<feature type="chain" id="PRO_5037241757" evidence="1">
    <location>
        <begin position="23"/>
        <end position="110"/>
    </location>
</feature>